<dbReference type="SUPFAM" id="SSF57850">
    <property type="entry name" value="RING/U-box"/>
    <property type="match status" value="1"/>
</dbReference>
<dbReference type="CDD" id="cd18793">
    <property type="entry name" value="SF2_C_SNF"/>
    <property type="match status" value="1"/>
</dbReference>
<evidence type="ECO:0000256" key="11">
    <source>
        <dbReference type="PROSITE-ProRule" id="PRU00175"/>
    </source>
</evidence>
<comment type="similarity">
    <text evidence="2">Belongs to the SNF2/RAD54 helicase family.</text>
</comment>
<dbReference type="CDD" id="cd18008">
    <property type="entry name" value="DEXDc_SHPRH-like"/>
    <property type="match status" value="1"/>
</dbReference>
<keyword evidence="10" id="KW-0539">Nucleus</keyword>
<proteinExistence type="inferred from homology"/>
<evidence type="ECO:0000256" key="5">
    <source>
        <dbReference type="ARBA" id="ARBA00022771"/>
    </source>
</evidence>
<evidence type="ECO:0000313" key="17">
    <source>
        <dbReference type="Proteomes" id="UP000811619"/>
    </source>
</evidence>
<keyword evidence="4" id="KW-0547">Nucleotide-binding</keyword>
<dbReference type="AlphaFoldDB" id="A0A8K0JAR2"/>
<keyword evidence="9" id="KW-0067">ATP-binding</keyword>
<dbReference type="InterPro" id="IPR017907">
    <property type="entry name" value="Znf_RING_CS"/>
</dbReference>
<dbReference type="GO" id="GO:0016818">
    <property type="term" value="F:hydrolase activity, acting on acid anhydrides, in phosphorus-containing anhydrides"/>
    <property type="evidence" value="ECO:0007669"/>
    <property type="project" value="InterPro"/>
</dbReference>
<feature type="compositionally biased region" description="Low complexity" evidence="12">
    <location>
        <begin position="47"/>
        <end position="66"/>
    </location>
</feature>
<dbReference type="PROSITE" id="PS50089">
    <property type="entry name" value="ZF_RING_2"/>
    <property type="match status" value="1"/>
</dbReference>
<dbReference type="InterPro" id="IPR000330">
    <property type="entry name" value="SNF2_N"/>
</dbReference>
<dbReference type="Pfam" id="PF13923">
    <property type="entry name" value="zf-C3HC4_2"/>
    <property type="match status" value="1"/>
</dbReference>
<dbReference type="InterPro" id="IPR001841">
    <property type="entry name" value="Znf_RING"/>
</dbReference>
<evidence type="ECO:0008006" key="18">
    <source>
        <dbReference type="Google" id="ProtNLM"/>
    </source>
</evidence>
<evidence type="ECO:0000256" key="3">
    <source>
        <dbReference type="ARBA" id="ARBA00022723"/>
    </source>
</evidence>
<dbReference type="GO" id="GO:0005634">
    <property type="term" value="C:nucleus"/>
    <property type="evidence" value="ECO:0007669"/>
    <property type="project" value="UniProtKB-SubCell"/>
</dbReference>
<dbReference type="Gene3D" id="3.40.50.10810">
    <property type="entry name" value="Tandem AAA-ATPase domain"/>
    <property type="match status" value="1"/>
</dbReference>
<dbReference type="Gene3D" id="3.30.40.10">
    <property type="entry name" value="Zinc/RING finger domain, C3HC4 (zinc finger)"/>
    <property type="match status" value="1"/>
</dbReference>
<evidence type="ECO:0000256" key="9">
    <source>
        <dbReference type="ARBA" id="ARBA00022840"/>
    </source>
</evidence>
<keyword evidence="5 11" id="KW-0863">Zinc-finger</keyword>
<dbReference type="PANTHER" id="PTHR45626">
    <property type="entry name" value="TRANSCRIPTION TERMINATION FACTOR 2-RELATED"/>
    <property type="match status" value="1"/>
</dbReference>
<keyword evidence="7" id="KW-0347">Helicase</keyword>
<protein>
    <recommendedName>
        <fullName evidence="18">Helicase-like transcription factor</fullName>
    </recommendedName>
</protein>
<evidence type="ECO:0000256" key="7">
    <source>
        <dbReference type="ARBA" id="ARBA00022806"/>
    </source>
</evidence>
<dbReference type="SMART" id="SM00184">
    <property type="entry name" value="RING"/>
    <property type="match status" value="1"/>
</dbReference>
<dbReference type="Gene3D" id="3.30.70.2330">
    <property type="match status" value="1"/>
</dbReference>
<evidence type="ECO:0000259" key="14">
    <source>
        <dbReference type="PROSITE" id="PS51192"/>
    </source>
</evidence>
<evidence type="ECO:0000259" key="13">
    <source>
        <dbReference type="PROSITE" id="PS50089"/>
    </source>
</evidence>
<comment type="subcellular location">
    <subcellularLocation>
        <location evidence="1">Nucleus</location>
    </subcellularLocation>
</comment>
<dbReference type="Pfam" id="PF08797">
    <property type="entry name" value="HIRAN"/>
    <property type="match status" value="1"/>
</dbReference>
<feature type="domain" description="Helicase ATP-binding" evidence="14">
    <location>
        <begin position="336"/>
        <end position="500"/>
    </location>
</feature>
<evidence type="ECO:0000256" key="2">
    <source>
        <dbReference type="ARBA" id="ARBA00007025"/>
    </source>
</evidence>
<dbReference type="InterPro" id="IPR049730">
    <property type="entry name" value="SNF2/RAD54-like_C"/>
</dbReference>
<dbReference type="GO" id="GO:0003676">
    <property type="term" value="F:nucleic acid binding"/>
    <property type="evidence" value="ECO:0007669"/>
    <property type="project" value="InterPro"/>
</dbReference>
<keyword evidence="6" id="KW-0378">Hydrolase</keyword>
<dbReference type="SMART" id="SM00487">
    <property type="entry name" value="DEXDc"/>
    <property type="match status" value="1"/>
</dbReference>
<keyword evidence="8" id="KW-0862">Zinc</keyword>
<reference evidence="16" key="1">
    <citation type="journal article" date="2020" name="bioRxiv">
        <title>Whole genome comparisons of ergot fungi reveals the divergence and evolution of species within the genus Claviceps are the result of varying mechanisms driving genome evolution and host range expansion.</title>
        <authorList>
            <person name="Wyka S.A."/>
            <person name="Mondo S.J."/>
            <person name="Liu M."/>
            <person name="Dettman J."/>
            <person name="Nalam V."/>
            <person name="Broders K.D."/>
        </authorList>
    </citation>
    <scope>NUCLEOTIDE SEQUENCE</scope>
    <source>
        <strain evidence="16">CCC 489</strain>
    </source>
</reference>
<evidence type="ECO:0000256" key="8">
    <source>
        <dbReference type="ARBA" id="ARBA00022833"/>
    </source>
</evidence>
<dbReference type="GO" id="GO:0008270">
    <property type="term" value="F:zinc ion binding"/>
    <property type="evidence" value="ECO:0007669"/>
    <property type="project" value="UniProtKB-KW"/>
</dbReference>
<dbReference type="Pfam" id="PF00271">
    <property type="entry name" value="Helicase_C"/>
    <property type="match status" value="1"/>
</dbReference>
<dbReference type="Pfam" id="PF00176">
    <property type="entry name" value="SNF2-rel_dom"/>
    <property type="match status" value="1"/>
</dbReference>
<dbReference type="PANTHER" id="PTHR45626:SF11">
    <property type="entry name" value="FAMILY HELICASE, PUTATIVE (AFU_ORTHOLOGUE AFUA_5G06590)-RELATED"/>
    <property type="match status" value="1"/>
</dbReference>
<dbReference type="InterPro" id="IPR038718">
    <property type="entry name" value="SNF2-like_sf"/>
</dbReference>
<sequence>MTGRQKRTFRDVVDLTGDSGSQPQAKRRLPASGSGSTGLGGSAVYISSPPYGQPSSSSSQPMSSSQTALYENEVLDLTQDDDGPPRELYGIFNTKIVGVQYYNGHASPGEVVLCHREPENEYDRNAIRVDNVMSRQIGHLPRQIVQKVAPYLDSGDIVIEASLSGYKGNFDCPIKLAFYGPSNQTDRARIEHKLKADKLIKATELARTRKDAESGRTMMGLKAGRSMHGFGTAGIQEPEISLEDLLKQSQSVEVRSEADAIKPFAMDEKYLSEMPSCEQPSALKATLLPYQLQGLAWMTLKEKPTLPTKELGNIVQLWKQDSKSHYWNAATDYVSKTPPELFSGGILADDMGLGKTLQIISLILTGGSGTTLIVAPVSVMSNWKQQIERHVKAEYMPSVFIYHGPKTMTDKELMKYDVVITSYGKLAREKDTKVTQVLLSRNIQWKRVVLDEGHIIRNVNTKVALAACAISAKSRWILTGTPIINSVRDLQSLVKFLHITGGIEQPGIFNARVTRKLAEGDSSAEAILQALMQDICLRRKKDMKFVDLKLPPKKEYLHHVTFHPEEKRRYDALLDEARGALAEYQAKAAERKGHIQGVLERLLRLRQTCNHWMLCKDRIDQLMKSLEDQDVVSFDEKNTALLRQALRLYIDNQEDCAICYEIPTGPVITNCKHVFCRACITRAIEIQHKCPLCRNKLSEECLLEPAAETAFDENFDITTQSSKTEAALQIIRATLNKPGSKIVIFSQWTSFLNIVQNQLDDAGIKYCRVDGSMNAEKRDRAIRALDTDAETRIMLASLAVCSVGLNLVSADTVILLDSWWAPAIEDQAIDRVHRLGQTKETTVWRLIVEGTVEDRVLNIQREKRKLVTKAFQEKEKKDKAAKETRMGDIAKLLS</sequence>
<evidence type="ECO:0000256" key="12">
    <source>
        <dbReference type="SAM" id="MobiDB-lite"/>
    </source>
</evidence>
<dbReference type="Gene3D" id="3.40.50.300">
    <property type="entry name" value="P-loop containing nucleotide triphosphate hydrolases"/>
    <property type="match status" value="1"/>
</dbReference>
<dbReference type="OrthoDB" id="448448at2759"/>
<keyword evidence="17" id="KW-1185">Reference proteome</keyword>
<dbReference type="GO" id="GO:0008094">
    <property type="term" value="F:ATP-dependent activity, acting on DNA"/>
    <property type="evidence" value="ECO:0007669"/>
    <property type="project" value="TreeGrafter"/>
</dbReference>
<dbReference type="InterPro" id="IPR001650">
    <property type="entry name" value="Helicase_C-like"/>
</dbReference>
<dbReference type="InterPro" id="IPR027417">
    <property type="entry name" value="P-loop_NTPase"/>
</dbReference>
<feature type="domain" description="RING-type" evidence="13">
    <location>
        <begin position="656"/>
        <end position="694"/>
    </location>
</feature>
<evidence type="ECO:0000256" key="10">
    <source>
        <dbReference type="ARBA" id="ARBA00023242"/>
    </source>
</evidence>
<dbReference type="PROSITE" id="PS51194">
    <property type="entry name" value="HELICASE_CTER"/>
    <property type="match status" value="1"/>
</dbReference>
<evidence type="ECO:0000256" key="6">
    <source>
        <dbReference type="ARBA" id="ARBA00022801"/>
    </source>
</evidence>
<organism evidence="16 17">
    <name type="scientific">Claviceps africana</name>
    <dbReference type="NCBI Taxonomy" id="83212"/>
    <lineage>
        <taxon>Eukaryota</taxon>
        <taxon>Fungi</taxon>
        <taxon>Dikarya</taxon>
        <taxon>Ascomycota</taxon>
        <taxon>Pezizomycotina</taxon>
        <taxon>Sordariomycetes</taxon>
        <taxon>Hypocreomycetidae</taxon>
        <taxon>Hypocreales</taxon>
        <taxon>Clavicipitaceae</taxon>
        <taxon>Claviceps</taxon>
    </lineage>
</organism>
<evidence type="ECO:0000256" key="1">
    <source>
        <dbReference type="ARBA" id="ARBA00004123"/>
    </source>
</evidence>
<evidence type="ECO:0000256" key="4">
    <source>
        <dbReference type="ARBA" id="ARBA00022741"/>
    </source>
</evidence>
<evidence type="ECO:0000313" key="16">
    <source>
        <dbReference type="EMBL" id="KAG5928060.1"/>
    </source>
</evidence>
<gene>
    <name evidence="16" type="ORF">E4U42_001335</name>
</gene>
<feature type="domain" description="Helicase C-terminal" evidence="15">
    <location>
        <begin position="726"/>
        <end position="882"/>
    </location>
</feature>
<dbReference type="PROSITE" id="PS51192">
    <property type="entry name" value="HELICASE_ATP_BIND_1"/>
    <property type="match status" value="1"/>
</dbReference>
<dbReference type="EMBL" id="SRPY01000139">
    <property type="protein sequence ID" value="KAG5928060.1"/>
    <property type="molecule type" value="Genomic_DNA"/>
</dbReference>
<dbReference type="GO" id="GO:0005524">
    <property type="term" value="F:ATP binding"/>
    <property type="evidence" value="ECO:0007669"/>
    <property type="project" value="UniProtKB-KW"/>
</dbReference>
<evidence type="ECO:0000259" key="15">
    <source>
        <dbReference type="PROSITE" id="PS51194"/>
    </source>
</evidence>
<dbReference type="InterPro" id="IPR014001">
    <property type="entry name" value="Helicase_ATP-bd"/>
</dbReference>
<dbReference type="GO" id="GO:0006281">
    <property type="term" value="P:DNA repair"/>
    <property type="evidence" value="ECO:0007669"/>
    <property type="project" value="TreeGrafter"/>
</dbReference>
<name>A0A8K0JAR2_9HYPO</name>
<dbReference type="Proteomes" id="UP000811619">
    <property type="component" value="Unassembled WGS sequence"/>
</dbReference>
<dbReference type="PROSITE" id="PS00518">
    <property type="entry name" value="ZF_RING_1"/>
    <property type="match status" value="1"/>
</dbReference>
<comment type="caution">
    <text evidence="16">The sequence shown here is derived from an EMBL/GenBank/DDBJ whole genome shotgun (WGS) entry which is preliminary data.</text>
</comment>
<accession>A0A8K0JAR2</accession>
<dbReference type="InterPro" id="IPR050628">
    <property type="entry name" value="SNF2_RAD54_helicase_TF"/>
</dbReference>
<dbReference type="GO" id="GO:0004386">
    <property type="term" value="F:helicase activity"/>
    <property type="evidence" value="ECO:0007669"/>
    <property type="project" value="UniProtKB-KW"/>
</dbReference>
<dbReference type="SMART" id="SM00910">
    <property type="entry name" value="HIRAN"/>
    <property type="match status" value="1"/>
</dbReference>
<feature type="region of interest" description="Disordered" evidence="12">
    <location>
        <begin position="1"/>
        <end position="67"/>
    </location>
</feature>
<dbReference type="InterPro" id="IPR013083">
    <property type="entry name" value="Znf_RING/FYVE/PHD"/>
</dbReference>
<dbReference type="SMART" id="SM00490">
    <property type="entry name" value="HELICc"/>
    <property type="match status" value="1"/>
</dbReference>
<dbReference type="SUPFAM" id="SSF52540">
    <property type="entry name" value="P-loop containing nucleoside triphosphate hydrolases"/>
    <property type="match status" value="2"/>
</dbReference>
<keyword evidence="3" id="KW-0479">Metal-binding</keyword>
<dbReference type="InterPro" id="IPR014905">
    <property type="entry name" value="HIRAN"/>
</dbReference>